<evidence type="ECO:0000256" key="1">
    <source>
        <dbReference type="ARBA" id="ARBA00022679"/>
    </source>
</evidence>
<dbReference type="Gene3D" id="1.10.10.10">
    <property type="entry name" value="Winged helix-like DNA-binding domain superfamily/Winged helix DNA-binding domain"/>
    <property type="match status" value="1"/>
</dbReference>
<feature type="domain" description="N-acetyltransferase" evidence="3">
    <location>
        <begin position="153"/>
        <end position="306"/>
    </location>
</feature>
<keyword evidence="5" id="KW-1185">Reference proteome</keyword>
<sequence length="310" mass="36490">MRQPNLSLVSGIRKFNRFYLNYQSFFNQHVYDDSLSLPEIRMLYEINKINACTARVLQEELKLDKGYVSRVLKSFENKNIIYKEKCENDSRVFFLHLTSEGKDVYQSLENKANHQILKLFEDISLRDQQKLLDSMVTIENILTKQHNEYESVVTIRDQYTDDDKEVMIEKQREFYTDNCGFDETFLGYLRSTFEAEIEKIWIAEVDGGFAGCIGLVKKDDKTALLRWFIIDASVRGKGVGTKLIQTLINYCQKTQFEKVSLETVSQLKTARRLYNKFGFELTEANEQFMWGQYLVDEHWELKLQNDLSAE</sequence>
<protein>
    <submittedName>
        <fullName evidence="4">GNAT family N-acetyltransferase</fullName>
        <ecNumber evidence="4">2.3.1.-</ecNumber>
    </submittedName>
</protein>
<evidence type="ECO:0000313" key="5">
    <source>
        <dbReference type="Proteomes" id="UP001618531"/>
    </source>
</evidence>
<keyword evidence="1 4" id="KW-0808">Transferase</keyword>
<dbReference type="InterPro" id="IPR000835">
    <property type="entry name" value="HTH_MarR-typ"/>
</dbReference>
<dbReference type="PANTHER" id="PTHR13947">
    <property type="entry name" value="GNAT FAMILY N-ACETYLTRANSFERASE"/>
    <property type="match status" value="1"/>
</dbReference>
<dbReference type="PROSITE" id="PS51186">
    <property type="entry name" value="GNAT"/>
    <property type="match status" value="1"/>
</dbReference>
<dbReference type="Pfam" id="PF01047">
    <property type="entry name" value="MarR"/>
    <property type="match status" value="1"/>
</dbReference>
<dbReference type="InterPro" id="IPR050769">
    <property type="entry name" value="NAT_camello-type"/>
</dbReference>
<feature type="domain" description="HTH marR-type" evidence="2">
    <location>
        <begin position="5"/>
        <end position="140"/>
    </location>
</feature>
<evidence type="ECO:0000259" key="3">
    <source>
        <dbReference type="PROSITE" id="PS51186"/>
    </source>
</evidence>
<dbReference type="InterPro" id="IPR000182">
    <property type="entry name" value="GNAT_dom"/>
</dbReference>
<dbReference type="SUPFAM" id="SSF46785">
    <property type="entry name" value="Winged helix' DNA-binding domain"/>
    <property type="match status" value="1"/>
</dbReference>
<dbReference type="InterPro" id="IPR036390">
    <property type="entry name" value="WH_DNA-bd_sf"/>
</dbReference>
<dbReference type="Gene3D" id="3.40.630.30">
    <property type="match status" value="1"/>
</dbReference>
<proteinExistence type="predicted"/>
<organism evidence="4 5">
    <name type="scientific">Paenibacillus illinoisensis</name>
    <dbReference type="NCBI Taxonomy" id="59845"/>
    <lineage>
        <taxon>Bacteria</taxon>
        <taxon>Bacillati</taxon>
        <taxon>Bacillota</taxon>
        <taxon>Bacilli</taxon>
        <taxon>Bacillales</taxon>
        <taxon>Paenibacillaceae</taxon>
        <taxon>Paenibacillus</taxon>
    </lineage>
</organism>
<gene>
    <name evidence="4" type="ORF">ACINKY_07435</name>
</gene>
<accession>A0ABW8HR55</accession>
<evidence type="ECO:0000259" key="2">
    <source>
        <dbReference type="PROSITE" id="PS50995"/>
    </source>
</evidence>
<dbReference type="RefSeq" id="WP_402872908.1">
    <property type="nucleotide sequence ID" value="NZ_JBIYSL010000001.1"/>
</dbReference>
<evidence type="ECO:0000313" key="4">
    <source>
        <dbReference type="EMBL" id="MFK0522033.1"/>
    </source>
</evidence>
<dbReference type="CDD" id="cd04301">
    <property type="entry name" value="NAT_SF"/>
    <property type="match status" value="1"/>
</dbReference>
<dbReference type="Pfam" id="PF00583">
    <property type="entry name" value="Acetyltransf_1"/>
    <property type="match status" value="1"/>
</dbReference>
<dbReference type="PANTHER" id="PTHR13947:SF37">
    <property type="entry name" value="LD18367P"/>
    <property type="match status" value="1"/>
</dbReference>
<dbReference type="InterPro" id="IPR016181">
    <property type="entry name" value="Acyl_CoA_acyltransferase"/>
</dbReference>
<dbReference type="GO" id="GO:0016746">
    <property type="term" value="F:acyltransferase activity"/>
    <property type="evidence" value="ECO:0007669"/>
    <property type="project" value="UniProtKB-KW"/>
</dbReference>
<dbReference type="PROSITE" id="PS50995">
    <property type="entry name" value="HTH_MARR_2"/>
    <property type="match status" value="1"/>
</dbReference>
<dbReference type="Proteomes" id="UP001618531">
    <property type="component" value="Unassembled WGS sequence"/>
</dbReference>
<comment type="caution">
    <text evidence="4">The sequence shown here is derived from an EMBL/GenBank/DDBJ whole genome shotgun (WGS) entry which is preliminary data.</text>
</comment>
<dbReference type="SMART" id="SM00347">
    <property type="entry name" value="HTH_MARR"/>
    <property type="match status" value="1"/>
</dbReference>
<dbReference type="SUPFAM" id="SSF55729">
    <property type="entry name" value="Acyl-CoA N-acyltransferases (Nat)"/>
    <property type="match status" value="1"/>
</dbReference>
<keyword evidence="4" id="KW-0012">Acyltransferase</keyword>
<name>A0ABW8HR55_9BACL</name>
<dbReference type="EC" id="2.3.1.-" evidence="4"/>
<dbReference type="EMBL" id="JBIYSL010000001">
    <property type="protein sequence ID" value="MFK0522033.1"/>
    <property type="molecule type" value="Genomic_DNA"/>
</dbReference>
<reference evidence="4 5" key="1">
    <citation type="submission" date="2024-11" db="EMBL/GenBank/DDBJ databases">
        <title>Identification and Characterization of a Novel Fosfomycin Bacillithiol Transferase FosB8 in Paenibacillus illinoisensis.</title>
        <authorList>
            <person name="Lu W."/>
        </authorList>
    </citation>
    <scope>NUCLEOTIDE SEQUENCE [LARGE SCALE GENOMIC DNA]</scope>
    <source>
        <strain evidence="4 5">WP77</strain>
    </source>
</reference>
<dbReference type="InterPro" id="IPR036388">
    <property type="entry name" value="WH-like_DNA-bd_sf"/>
</dbReference>